<organism evidence="1 2">
    <name type="scientific">Chlamydomonas eustigma</name>
    <dbReference type="NCBI Taxonomy" id="1157962"/>
    <lineage>
        <taxon>Eukaryota</taxon>
        <taxon>Viridiplantae</taxon>
        <taxon>Chlorophyta</taxon>
        <taxon>core chlorophytes</taxon>
        <taxon>Chlorophyceae</taxon>
        <taxon>CS clade</taxon>
        <taxon>Chlamydomonadales</taxon>
        <taxon>Chlamydomonadaceae</taxon>
        <taxon>Chlamydomonas</taxon>
    </lineage>
</organism>
<reference evidence="1 2" key="1">
    <citation type="submission" date="2017-08" db="EMBL/GenBank/DDBJ databases">
        <title>Acidophilic green algal genome provides insights into adaptation to an acidic environment.</title>
        <authorList>
            <person name="Hirooka S."/>
            <person name="Hirose Y."/>
            <person name="Kanesaki Y."/>
            <person name="Higuchi S."/>
            <person name="Fujiwara T."/>
            <person name="Onuma R."/>
            <person name="Era A."/>
            <person name="Ohbayashi R."/>
            <person name="Uzuka A."/>
            <person name="Nozaki H."/>
            <person name="Yoshikawa H."/>
            <person name="Miyagishima S.Y."/>
        </authorList>
    </citation>
    <scope>NUCLEOTIDE SEQUENCE [LARGE SCALE GENOMIC DNA]</scope>
    <source>
        <strain evidence="1 2">NIES-2499</strain>
    </source>
</reference>
<name>A0A250XSF7_9CHLO</name>
<dbReference type="EMBL" id="BEGY01000215">
    <property type="protein sequence ID" value="GAX86007.1"/>
    <property type="molecule type" value="Genomic_DNA"/>
</dbReference>
<protein>
    <submittedName>
        <fullName evidence="1">Uncharacterized protein</fullName>
    </submittedName>
</protein>
<evidence type="ECO:0000313" key="2">
    <source>
        <dbReference type="Proteomes" id="UP000232323"/>
    </source>
</evidence>
<comment type="caution">
    <text evidence="1">The sequence shown here is derived from an EMBL/GenBank/DDBJ whole genome shotgun (WGS) entry which is preliminary data.</text>
</comment>
<dbReference type="AlphaFoldDB" id="A0A250XSF7"/>
<sequence length="263" mass="29118">MDLLTTDTKPLYSSVEEAATKLRMDEFDHPKPEPAALSLQLHQPPPAALHQPIQPTLQQGVHHKHLANLASPAVLNRASPQESDSLDPLLLTTLRCGRGRRRKLIYDASKECKECVRLHLLGRLERAKPTPHTVTDAAAAAALPSPQKVATKRLPHGQLLSYGCVSHSKHSIFNGMRRHRHEGQTYINKAAADIDKAVHIIDEAVVAAAESDGAEEELLICVKQTVLAVTCRRALQLWSRFQRRYLSQHHTNVGRNTAGTSRI</sequence>
<keyword evidence="2" id="KW-1185">Reference proteome</keyword>
<dbReference type="Proteomes" id="UP000232323">
    <property type="component" value="Unassembled WGS sequence"/>
</dbReference>
<evidence type="ECO:0000313" key="1">
    <source>
        <dbReference type="EMBL" id="GAX86007.1"/>
    </source>
</evidence>
<gene>
    <name evidence="1" type="ORF">CEUSTIGMA_g13423.t1</name>
</gene>
<proteinExistence type="predicted"/>
<accession>A0A250XSF7</accession>